<keyword evidence="3" id="KW-0804">Transcription</keyword>
<dbReference type="InterPro" id="IPR036735">
    <property type="entry name" value="NGN_dom_sf"/>
</dbReference>
<accession>A0A9D2HWV7</accession>
<dbReference type="EMBL" id="DWZI01000036">
    <property type="protein sequence ID" value="HJA85919.1"/>
    <property type="molecule type" value="Genomic_DNA"/>
</dbReference>
<dbReference type="NCBIfam" id="NF033644">
    <property type="entry name" value="antiterm_UpxY"/>
    <property type="match status" value="1"/>
</dbReference>
<reference evidence="5" key="2">
    <citation type="submission" date="2021-04" db="EMBL/GenBank/DDBJ databases">
        <authorList>
            <person name="Gilroy R."/>
        </authorList>
    </citation>
    <scope>NUCLEOTIDE SEQUENCE</scope>
    <source>
        <strain evidence="5">ChiHjej12B11-9795</strain>
    </source>
</reference>
<dbReference type="GO" id="GO:0031564">
    <property type="term" value="P:transcription antitermination"/>
    <property type="evidence" value="ECO:0007669"/>
    <property type="project" value="UniProtKB-KW"/>
</dbReference>
<evidence type="ECO:0000256" key="3">
    <source>
        <dbReference type="ARBA" id="ARBA00023163"/>
    </source>
</evidence>
<protein>
    <submittedName>
        <fullName evidence="5">UpxY family transcription antiterminator</fullName>
    </submittedName>
</protein>
<dbReference type="Proteomes" id="UP000823862">
    <property type="component" value="Unassembled WGS sequence"/>
</dbReference>
<sequence>MDATEQKSSWYAIRTFNCQELRLGEFLTEKGKDFFIPMTYAERRNRMGQTKRVLVPVVHNLLFLRKDEPQKHLMRLLTECNLPMNVFRKEGTGEWYEIPDRQMLEFRALCDPDFKDTLFMTSEEADAKPGKLVEVIHGPFAGMTGKLHRVKNSFYFIKTLVGVGVMLRISRWYCRVLDS</sequence>
<dbReference type="PANTHER" id="PTHR30265:SF4">
    <property type="entry name" value="KOW MOTIF FAMILY PROTEIN, EXPRESSED"/>
    <property type="match status" value="1"/>
</dbReference>
<evidence type="ECO:0000256" key="2">
    <source>
        <dbReference type="ARBA" id="ARBA00023015"/>
    </source>
</evidence>
<dbReference type="Pfam" id="PF02357">
    <property type="entry name" value="NusG"/>
    <property type="match status" value="1"/>
</dbReference>
<gene>
    <name evidence="5" type="ORF">H9950_06985</name>
</gene>
<dbReference type="CDD" id="cd09895">
    <property type="entry name" value="NGN_SP_UpxY"/>
    <property type="match status" value="1"/>
</dbReference>
<name>A0A9D2HWV7_9BACE</name>
<dbReference type="AlphaFoldDB" id="A0A9D2HWV7"/>
<evidence type="ECO:0000313" key="5">
    <source>
        <dbReference type="EMBL" id="HJA85919.1"/>
    </source>
</evidence>
<evidence type="ECO:0000259" key="4">
    <source>
        <dbReference type="Pfam" id="PF02357"/>
    </source>
</evidence>
<dbReference type="GO" id="GO:0006354">
    <property type="term" value="P:DNA-templated transcription elongation"/>
    <property type="evidence" value="ECO:0007669"/>
    <property type="project" value="InterPro"/>
</dbReference>
<dbReference type="PANTHER" id="PTHR30265">
    <property type="entry name" value="RHO-INTERACTING TRANSCRIPTION TERMINATION FACTOR NUSG"/>
    <property type="match status" value="1"/>
</dbReference>
<keyword evidence="1" id="KW-0889">Transcription antitermination</keyword>
<reference evidence="5" key="1">
    <citation type="journal article" date="2021" name="PeerJ">
        <title>Extensive microbial diversity within the chicken gut microbiome revealed by metagenomics and culture.</title>
        <authorList>
            <person name="Gilroy R."/>
            <person name="Ravi A."/>
            <person name="Getino M."/>
            <person name="Pursley I."/>
            <person name="Horton D.L."/>
            <person name="Alikhan N.F."/>
            <person name="Baker D."/>
            <person name="Gharbi K."/>
            <person name="Hall N."/>
            <person name="Watson M."/>
            <person name="Adriaenssens E.M."/>
            <person name="Foster-Nyarko E."/>
            <person name="Jarju S."/>
            <person name="Secka A."/>
            <person name="Antonio M."/>
            <person name="Oren A."/>
            <person name="Chaudhuri R.R."/>
            <person name="La Ragione R."/>
            <person name="Hildebrand F."/>
            <person name="Pallen M.J."/>
        </authorList>
    </citation>
    <scope>NUCLEOTIDE SEQUENCE</scope>
    <source>
        <strain evidence="5">ChiHjej12B11-9795</strain>
    </source>
</reference>
<organism evidence="5 6">
    <name type="scientific">Candidatus Bacteroides avicola</name>
    <dbReference type="NCBI Taxonomy" id="2838468"/>
    <lineage>
        <taxon>Bacteria</taxon>
        <taxon>Pseudomonadati</taxon>
        <taxon>Bacteroidota</taxon>
        <taxon>Bacteroidia</taxon>
        <taxon>Bacteroidales</taxon>
        <taxon>Bacteroidaceae</taxon>
        <taxon>Bacteroides</taxon>
    </lineage>
</organism>
<dbReference type="InterPro" id="IPR043425">
    <property type="entry name" value="NusG-like"/>
</dbReference>
<proteinExistence type="predicted"/>
<dbReference type="SUPFAM" id="SSF82679">
    <property type="entry name" value="N-utilization substance G protein NusG, N-terminal domain"/>
    <property type="match status" value="1"/>
</dbReference>
<evidence type="ECO:0000313" key="6">
    <source>
        <dbReference type="Proteomes" id="UP000823862"/>
    </source>
</evidence>
<feature type="domain" description="NusG-like N-terminal" evidence="4">
    <location>
        <begin position="9"/>
        <end position="106"/>
    </location>
</feature>
<dbReference type="InterPro" id="IPR006645">
    <property type="entry name" value="NGN-like_dom"/>
</dbReference>
<comment type="caution">
    <text evidence="5">The sequence shown here is derived from an EMBL/GenBank/DDBJ whole genome shotgun (WGS) entry which is preliminary data.</text>
</comment>
<keyword evidence="2" id="KW-0805">Transcription regulation</keyword>
<evidence type="ECO:0000256" key="1">
    <source>
        <dbReference type="ARBA" id="ARBA00022814"/>
    </source>
</evidence>
<dbReference type="Gene3D" id="3.30.70.940">
    <property type="entry name" value="NusG, N-terminal domain"/>
    <property type="match status" value="1"/>
</dbReference>